<accession>A0ABS2FI95</accession>
<dbReference type="Gene3D" id="3.40.50.300">
    <property type="entry name" value="P-loop containing nucleotide triphosphate hydrolases"/>
    <property type="match status" value="2"/>
</dbReference>
<dbReference type="Pfam" id="PF03457">
    <property type="entry name" value="HA"/>
    <property type="match status" value="1"/>
</dbReference>
<feature type="coiled-coil region" evidence="1">
    <location>
        <begin position="525"/>
        <end position="552"/>
    </location>
</feature>
<evidence type="ECO:0000313" key="5">
    <source>
        <dbReference type="Proteomes" id="UP000767334"/>
    </source>
</evidence>
<evidence type="ECO:0000256" key="1">
    <source>
        <dbReference type="SAM" id="Coils"/>
    </source>
</evidence>
<name>A0ABS2FI95_9CLOT</name>
<sequence length="854" mass="101335">MKNIKNIKNILKELKELTYEKKIDLIKKKLNFIDKLIKGRVFEEYLAFLFEGNGYIATINGGSHDGGADIILSRPDNPNKTVWIIQAKNTMRPLGNPDIVEELLKFEKESGKKYNCKYFMIISLNGYVENANMFNRTSMSLEDFDYVKELINNYTEKSKVGILLPDLKPHNRYTYKEVKAILENNNRVAVPNATGTGKSFIILQLLFDYREKKSIVLAPTNEILDRLKLIAPWSITNCKFYTYSKFSSLYSKGKLENLDVDLVILDELHRAGAVSWGKAVKYVLHANNTAKVVGLSATPIRFLDNNRDMINELFYGNSTTPISLSEAIVRKILPMPIYVSAMYDLDKEIDKKLKLMKKLNISLADKKRYIEELNIYKSKWEKESRVESIIKKHLPNSKKLKFIVFCENNKHLKEMKDEVIQWFKSALNENFKVNDFIITSTNTKNKENLSAFECENSENEVKLLFAISKLNEGIHINNITGIVMLRNTKSPSVYYQQLGRCLTADAIDKNPIVFDFVDNIDNLELVNFRKKLEEANERNNLYRRQIGLYDEEIRLSLYEEHEDVILQLKNIERKITYNWDESFESLLKFKEINGHLNVPKDDEYSRLYSWVSLQRTLYNKNILNEEFINKLDSIGFIWNINIYKYKENYRKYEKLIIDSHEKEISYYKILNEKYYIPIYKQESLISEYEDGCILPEKEFIMRWWDKQLKDFQNNKLDDERKSIIINEFREMSRFEENKWMVSLYKIINFYNRIKENYEIDCYLNKIAPDKRRFISFVTSIYHSKRIIENTIERNLPNSWKDREIKLDNEECRCRDFIISLLLEDKFIFDIEEFIDDINYIYFEDMININKKSIK</sequence>
<gene>
    <name evidence="4" type="ORF">H6A19_12810</name>
</gene>
<dbReference type="InterPro" id="IPR005114">
    <property type="entry name" value="Helicase_assoc"/>
</dbReference>
<dbReference type="InterPro" id="IPR050742">
    <property type="entry name" value="Helicase_Restrict-Modif_Enz"/>
</dbReference>
<dbReference type="InterPro" id="IPR014001">
    <property type="entry name" value="Helicase_ATP-bd"/>
</dbReference>
<dbReference type="RefSeq" id="WP_204572503.1">
    <property type="nucleotide sequence ID" value="NZ_JACJLL010000093.1"/>
</dbReference>
<proteinExistence type="predicted"/>
<dbReference type="InterPro" id="IPR027417">
    <property type="entry name" value="P-loop_NTPase"/>
</dbReference>
<dbReference type="PANTHER" id="PTHR47396:SF1">
    <property type="entry name" value="ATP-DEPENDENT HELICASE IRC3-RELATED"/>
    <property type="match status" value="1"/>
</dbReference>
<dbReference type="Gene3D" id="6.10.140.530">
    <property type="match status" value="1"/>
</dbReference>
<evidence type="ECO:0000313" key="4">
    <source>
        <dbReference type="EMBL" id="MBM6820204.1"/>
    </source>
</evidence>
<dbReference type="SMART" id="SM00487">
    <property type="entry name" value="DEXDc"/>
    <property type="match status" value="1"/>
</dbReference>
<keyword evidence="5" id="KW-1185">Reference proteome</keyword>
<keyword evidence="1" id="KW-0175">Coiled coil</keyword>
<feature type="domain" description="Helicase ATP-binding" evidence="2">
    <location>
        <begin position="179"/>
        <end position="317"/>
    </location>
</feature>
<organism evidence="4 5">
    <name type="scientific">Clostridium saudiense</name>
    <dbReference type="NCBI Taxonomy" id="1414720"/>
    <lineage>
        <taxon>Bacteria</taxon>
        <taxon>Bacillati</taxon>
        <taxon>Bacillota</taxon>
        <taxon>Clostridia</taxon>
        <taxon>Eubacteriales</taxon>
        <taxon>Clostridiaceae</taxon>
        <taxon>Clostridium</taxon>
    </lineage>
</organism>
<dbReference type="InterPro" id="IPR001650">
    <property type="entry name" value="Helicase_C-like"/>
</dbReference>
<evidence type="ECO:0000259" key="3">
    <source>
        <dbReference type="PROSITE" id="PS51194"/>
    </source>
</evidence>
<dbReference type="InterPro" id="IPR006935">
    <property type="entry name" value="Helicase/UvrB_N"/>
</dbReference>
<dbReference type="Pfam" id="PF04851">
    <property type="entry name" value="ResIII"/>
    <property type="match status" value="2"/>
</dbReference>
<dbReference type="SUPFAM" id="SSF52980">
    <property type="entry name" value="Restriction endonuclease-like"/>
    <property type="match status" value="1"/>
</dbReference>
<dbReference type="InterPro" id="IPR007560">
    <property type="entry name" value="Restrct_endonuc_IV_Mrr"/>
</dbReference>
<protein>
    <submittedName>
        <fullName evidence="4">Helicase associated domain protein</fullName>
    </submittedName>
</protein>
<comment type="caution">
    <text evidence="4">The sequence shown here is derived from an EMBL/GenBank/DDBJ whole genome shotgun (WGS) entry which is preliminary data.</text>
</comment>
<dbReference type="PROSITE" id="PS51194">
    <property type="entry name" value="HELICASE_CTER"/>
    <property type="match status" value="1"/>
</dbReference>
<dbReference type="InterPro" id="IPR011335">
    <property type="entry name" value="Restrct_endonuc-II-like"/>
</dbReference>
<feature type="domain" description="Helicase C-terminal" evidence="3">
    <location>
        <begin position="389"/>
        <end position="572"/>
    </location>
</feature>
<dbReference type="Pfam" id="PF04471">
    <property type="entry name" value="Mrr_cat"/>
    <property type="match status" value="1"/>
</dbReference>
<dbReference type="PANTHER" id="PTHR47396">
    <property type="entry name" value="TYPE I RESTRICTION ENZYME ECOKI R PROTEIN"/>
    <property type="match status" value="1"/>
</dbReference>
<evidence type="ECO:0000259" key="2">
    <source>
        <dbReference type="PROSITE" id="PS51192"/>
    </source>
</evidence>
<dbReference type="SUPFAM" id="SSF52540">
    <property type="entry name" value="P-loop containing nucleoside triphosphate hydrolases"/>
    <property type="match status" value="1"/>
</dbReference>
<dbReference type="Pfam" id="PF00271">
    <property type="entry name" value="Helicase_C"/>
    <property type="match status" value="1"/>
</dbReference>
<reference evidence="4 5" key="1">
    <citation type="journal article" date="2021" name="Sci. Rep.">
        <title>The distribution of antibiotic resistance genes in chicken gut microbiota commensals.</title>
        <authorList>
            <person name="Juricova H."/>
            <person name="Matiasovicova J."/>
            <person name="Kubasova T."/>
            <person name="Cejkova D."/>
            <person name="Rychlik I."/>
        </authorList>
    </citation>
    <scope>NUCLEOTIDE SEQUENCE [LARGE SCALE GENOMIC DNA]</scope>
    <source>
        <strain evidence="4 5">An435</strain>
    </source>
</reference>
<dbReference type="EMBL" id="JACJLL010000093">
    <property type="protein sequence ID" value="MBM6820204.1"/>
    <property type="molecule type" value="Genomic_DNA"/>
</dbReference>
<dbReference type="Proteomes" id="UP000767334">
    <property type="component" value="Unassembled WGS sequence"/>
</dbReference>
<dbReference type="PROSITE" id="PS51192">
    <property type="entry name" value="HELICASE_ATP_BIND_1"/>
    <property type="match status" value="1"/>
</dbReference>